<feature type="compositionally biased region" description="Basic and acidic residues" evidence="1">
    <location>
        <begin position="529"/>
        <end position="543"/>
    </location>
</feature>
<feature type="compositionally biased region" description="Low complexity" evidence="1">
    <location>
        <begin position="211"/>
        <end position="221"/>
    </location>
</feature>
<dbReference type="GO" id="GO:0005737">
    <property type="term" value="C:cytoplasm"/>
    <property type="evidence" value="ECO:0007669"/>
    <property type="project" value="TreeGrafter"/>
</dbReference>
<dbReference type="SUPFAM" id="SSF53474">
    <property type="entry name" value="alpha/beta-Hydrolases"/>
    <property type="match status" value="1"/>
</dbReference>
<feature type="region of interest" description="Disordered" evidence="1">
    <location>
        <begin position="519"/>
        <end position="576"/>
    </location>
</feature>
<dbReference type="Gene3D" id="1.10.287.370">
    <property type="match status" value="1"/>
</dbReference>
<dbReference type="SUPFAM" id="SSF46579">
    <property type="entry name" value="Prefoldin"/>
    <property type="match status" value="1"/>
</dbReference>
<dbReference type="GO" id="GO:0004620">
    <property type="term" value="F:phospholipase activity"/>
    <property type="evidence" value="ECO:0007669"/>
    <property type="project" value="TreeGrafter"/>
</dbReference>
<dbReference type="EMBL" id="BQKY01000006">
    <property type="protein sequence ID" value="GJN90106.1"/>
    <property type="molecule type" value="Genomic_DNA"/>
</dbReference>
<accession>A0AAV5GC05</accession>
<sequence>MESLLQPPADLRQLEADRDAARILVDQHRDLKVRLAEVRQARAQGNARMDLSVEIGPGFTAEGVVPDTSRVIVAAGVDDLFLELELDKALAFVDARISILEKKLECFEAPISRLKKEHEMTMSDYFSLGPARTDELHGIGDALLTPAEAAGYQSPLDSPPPLASRPSSSSNVARQIEEAASLPLGSVADGSEEEGGQEEGASSKAEKEVTAEAATRKAAAAGNKTLSPSQLGAVLGQELSPPPPASSRFLHGGPPLSDLEAPSVVLPNSERRNKPITSSEWRAFTDEEEQRLQEGWEALQQDKEALRAVKEHHHDHSKGNKRAAGGEKGESERKRAPEDDADAEDSPYLIPVGLDNLFTVSLYSRILYPAFWQGTPVRVILSHWFYAPPTSTNAGAHVPSHRIKPYPVDPSLSASLDRAYAQIRPWDTAYEAELASALKGGAEAQQRLSVPLGVVNEAGTDENLGIEVIFESGGRGRVYSKGYLGSMSKSFWSSGKQLGGGQVVLRGWAALQEYLAERARKKTPAKPAAPKDEPEIRRGRDRTASTSSTGTAASVKRPESPVRASPAKRSDSPAPGLFASLRNRLVGAPIAPNDPSSVGDPAGSARSSLDGGDGKLPNDTQDALQLSEEQIGVADELVLVVHGIGQNLAATYDSFSFTYAVNAFRSACTQLSQSDALSPLLHGKRPQFIPVLWRADLNFDEVDDSLDSADEHLANRFSLNDIEIQGSVPFLRQVVSGLVLDVPMYLSPPHKIKMIRSVAKEANRIYKLFVKRNPEFERRGGKVSIIAHSLGSCLAADILSNQPTSVKNPSASAARTPGSQGQPHPPRPDDLTFAFDTRCLFLVGSPLAFFLHLQRGQLIARAGRERTKRVGRDIALDRAGRYGCLACDTVYNVYHEADPVAFTLNAAVDARYAKLIKPVPIPSSTQTLLQNLSDAYHRVAKVFDMSSLWGGGASTTGDPKQGGKEAKEQAAKQEEEKDKAQGGTPASLSTGSAKKGEGEKVKQGAVAAVEALKAASAEATESKRPGFMKRMPSERPRFGMGRDEFEWVARAEKRMRALNPGSSVDYFLPAEGLNQYTKTTGRIAGSAPSC</sequence>
<feature type="region of interest" description="Disordered" evidence="1">
    <location>
        <begin position="589"/>
        <end position="619"/>
    </location>
</feature>
<protein>
    <recommendedName>
        <fullName evidence="2">DDHD domain-containing protein</fullName>
    </recommendedName>
</protein>
<reference evidence="3 4" key="1">
    <citation type="submission" date="2021-12" db="EMBL/GenBank/DDBJ databases">
        <title>High titer production of polyol ester of fatty acids by Rhodotorula paludigena BS15 towards product separation-free biomass refinery.</title>
        <authorList>
            <person name="Mano J."/>
            <person name="Ono H."/>
            <person name="Tanaka T."/>
            <person name="Naito K."/>
            <person name="Sushida H."/>
            <person name="Ike M."/>
            <person name="Tokuyasu K."/>
            <person name="Kitaoka M."/>
        </authorList>
    </citation>
    <scope>NUCLEOTIDE SEQUENCE [LARGE SCALE GENOMIC DNA]</scope>
    <source>
        <strain evidence="3 4">BS15</strain>
    </source>
</reference>
<dbReference type="PROSITE" id="PS51043">
    <property type="entry name" value="DDHD"/>
    <property type="match status" value="1"/>
</dbReference>
<proteinExistence type="predicted"/>
<feature type="compositionally biased region" description="Basic and acidic residues" evidence="1">
    <location>
        <begin position="308"/>
        <end position="338"/>
    </location>
</feature>
<feature type="domain" description="DDHD" evidence="2">
    <location>
        <begin position="833"/>
        <end position="1090"/>
    </location>
</feature>
<feature type="compositionally biased region" description="Polar residues" evidence="1">
    <location>
        <begin position="804"/>
        <end position="822"/>
    </location>
</feature>
<dbReference type="Pfam" id="PF02862">
    <property type="entry name" value="DDHD"/>
    <property type="match status" value="1"/>
</dbReference>
<evidence type="ECO:0000256" key="1">
    <source>
        <dbReference type="SAM" id="MobiDB-lite"/>
    </source>
</evidence>
<dbReference type="SMART" id="SM01127">
    <property type="entry name" value="DDHD"/>
    <property type="match status" value="1"/>
</dbReference>
<dbReference type="InterPro" id="IPR029058">
    <property type="entry name" value="AB_hydrolase_fold"/>
</dbReference>
<feature type="region of interest" description="Disordered" evidence="1">
    <location>
        <begin position="151"/>
        <end position="288"/>
    </location>
</feature>
<dbReference type="PANTHER" id="PTHR23509:SF6">
    <property type="entry name" value="PHOSPHOLIPASE C1020.13C-RELATED"/>
    <property type="match status" value="1"/>
</dbReference>
<feature type="region of interest" description="Disordered" evidence="1">
    <location>
        <begin position="950"/>
        <end position="1000"/>
    </location>
</feature>
<dbReference type="InterPro" id="IPR004127">
    <property type="entry name" value="Prefoldin_subunit_alpha"/>
</dbReference>
<dbReference type="Pfam" id="PF02996">
    <property type="entry name" value="Prefoldin"/>
    <property type="match status" value="1"/>
</dbReference>
<feature type="region of interest" description="Disordered" evidence="1">
    <location>
        <begin position="308"/>
        <end position="346"/>
    </location>
</feature>
<name>A0AAV5GC05_9BASI</name>
<organism evidence="3 4">
    <name type="scientific">Rhodotorula paludigena</name>
    <dbReference type="NCBI Taxonomy" id="86838"/>
    <lineage>
        <taxon>Eukaryota</taxon>
        <taxon>Fungi</taxon>
        <taxon>Dikarya</taxon>
        <taxon>Basidiomycota</taxon>
        <taxon>Pucciniomycotina</taxon>
        <taxon>Microbotryomycetes</taxon>
        <taxon>Sporidiobolales</taxon>
        <taxon>Sporidiobolaceae</taxon>
        <taxon>Rhodotorula</taxon>
    </lineage>
</organism>
<dbReference type="PANTHER" id="PTHR23509">
    <property type="entry name" value="PA-PL1 PHOSPHOLIPASE FAMILY"/>
    <property type="match status" value="1"/>
</dbReference>
<feature type="compositionally biased region" description="Low complexity" evidence="1">
    <location>
        <begin position="544"/>
        <end position="554"/>
    </location>
</feature>
<dbReference type="InterPro" id="IPR004177">
    <property type="entry name" value="DDHD_dom"/>
</dbReference>
<evidence type="ECO:0000313" key="4">
    <source>
        <dbReference type="Proteomes" id="UP001342314"/>
    </source>
</evidence>
<dbReference type="InterPro" id="IPR058055">
    <property type="entry name" value="PA-PLA1"/>
</dbReference>
<evidence type="ECO:0000259" key="2">
    <source>
        <dbReference type="PROSITE" id="PS51043"/>
    </source>
</evidence>
<feature type="region of interest" description="Disordered" evidence="1">
    <location>
        <begin position="804"/>
        <end position="828"/>
    </location>
</feature>
<dbReference type="Proteomes" id="UP001342314">
    <property type="component" value="Unassembled WGS sequence"/>
</dbReference>
<keyword evidence="4" id="KW-1185">Reference proteome</keyword>
<gene>
    <name evidence="3" type="ORF">Rhopal_003105-T1</name>
</gene>
<dbReference type="InterPro" id="IPR009053">
    <property type="entry name" value="Prefoldin"/>
</dbReference>
<dbReference type="GO" id="GO:0046872">
    <property type="term" value="F:metal ion binding"/>
    <property type="evidence" value="ECO:0007669"/>
    <property type="project" value="InterPro"/>
</dbReference>
<dbReference type="AlphaFoldDB" id="A0AAV5GC05"/>
<evidence type="ECO:0000313" key="3">
    <source>
        <dbReference type="EMBL" id="GJN90106.1"/>
    </source>
</evidence>
<comment type="caution">
    <text evidence="3">The sequence shown here is derived from an EMBL/GenBank/DDBJ whole genome shotgun (WGS) entry which is preliminary data.</text>
</comment>
<feature type="compositionally biased region" description="Basic and acidic residues" evidence="1">
    <location>
        <begin position="961"/>
        <end position="980"/>
    </location>
</feature>